<dbReference type="Proteomes" id="UP000314294">
    <property type="component" value="Unassembled WGS sequence"/>
</dbReference>
<feature type="region of interest" description="Disordered" evidence="1">
    <location>
        <begin position="1"/>
        <end position="20"/>
    </location>
</feature>
<proteinExistence type="predicted"/>
<evidence type="ECO:0000256" key="1">
    <source>
        <dbReference type="SAM" id="MobiDB-lite"/>
    </source>
</evidence>
<organism evidence="2 3">
    <name type="scientific">Liparis tanakae</name>
    <name type="common">Tanaka's snailfish</name>
    <dbReference type="NCBI Taxonomy" id="230148"/>
    <lineage>
        <taxon>Eukaryota</taxon>
        <taxon>Metazoa</taxon>
        <taxon>Chordata</taxon>
        <taxon>Craniata</taxon>
        <taxon>Vertebrata</taxon>
        <taxon>Euteleostomi</taxon>
        <taxon>Actinopterygii</taxon>
        <taxon>Neopterygii</taxon>
        <taxon>Teleostei</taxon>
        <taxon>Neoteleostei</taxon>
        <taxon>Acanthomorphata</taxon>
        <taxon>Eupercaria</taxon>
        <taxon>Perciformes</taxon>
        <taxon>Cottioidei</taxon>
        <taxon>Cottales</taxon>
        <taxon>Liparidae</taxon>
        <taxon>Liparis</taxon>
    </lineage>
</organism>
<protein>
    <submittedName>
        <fullName evidence="2">Uncharacterized protein</fullName>
    </submittedName>
</protein>
<reference evidence="2 3" key="1">
    <citation type="submission" date="2019-03" db="EMBL/GenBank/DDBJ databases">
        <title>First draft genome of Liparis tanakae, snailfish: a comprehensive survey of snailfish specific genes.</title>
        <authorList>
            <person name="Kim W."/>
            <person name="Song I."/>
            <person name="Jeong J.-H."/>
            <person name="Kim D."/>
            <person name="Kim S."/>
            <person name="Ryu S."/>
            <person name="Song J.Y."/>
            <person name="Lee S.K."/>
        </authorList>
    </citation>
    <scope>NUCLEOTIDE SEQUENCE [LARGE SCALE GENOMIC DNA]</scope>
    <source>
        <tissue evidence="2">Muscle</tissue>
    </source>
</reference>
<feature type="region of interest" description="Disordered" evidence="1">
    <location>
        <begin position="62"/>
        <end position="81"/>
    </location>
</feature>
<evidence type="ECO:0000313" key="2">
    <source>
        <dbReference type="EMBL" id="TNN38440.1"/>
    </source>
</evidence>
<evidence type="ECO:0000313" key="3">
    <source>
        <dbReference type="Proteomes" id="UP000314294"/>
    </source>
</evidence>
<name>A0A4Z2FC41_9TELE</name>
<comment type="caution">
    <text evidence="2">The sequence shown here is derived from an EMBL/GenBank/DDBJ whole genome shotgun (WGS) entry which is preliminary data.</text>
</comment>
<dbReference type="EMBL" id="SRLO01001371">
    <property type="protein sequence ID" value="TNN38440.1"/>
    <property type="molecule type" value="Genomic_DNA"/>
</dbReference>
<sequence length="108" mass="12324">MRKTPATMPPATSMNTPGEDRQVNILSHTWGGQTRSCLTPGEDRQAPVSHLPAMFSKDGLDRKFRSEDQPSPIPEFNRTPHENHMAEERLDPFNFLSHQLDSFHFLSH</sequence>
<dbReference type="AlphaFoldDB" id="A0A4Z2FC41"/>
<keyword evidence="3" id="KW-1185">Reference proteome</keyword>
<accession>A0A4Z2FC41</accession>
<gene>
    <name evidence="2" type="ORF">EYF80_051385</name>
</gene>